<feature type="compositionally biased region" description="Polar residues" evidence="1">
    <location>
        <begin position="80"/>
        <end position="89"/>
    </location>
</feature>
<feature type="compositionally biased region" description="Basic residues" evidence="1">
    <location>
        <begin position="48"/>
        <end position="57"/>
    </location>
</feature>
<dbReference type="EMBL" id="CADEAL010001113">
    <property type="protein sequence ID" value="CAB1429211.1"/>
    <property type="molecule type" value="Genomic_DNA"/>
</dbReference>
<dbReference type="AlphaFoldDB" id="A0A9N7YL00"/>
<evidence type="ECO:0000313" key="3">
    <source>
        <dbReference type="Proteomes" id="UP001153269"/>
    </source>
</evidence>
<feature type="compositionally biased region" description="Basic and acidic residues" evidence="1">
    <location>
        <begin position="28"/>
        <end position="47"/>
    </location>
</feature>
<accession>A0A9N7YL00</accession>
<protein>
    <submittedName>
        <fullName evidence="2">Uncharacterized protein</fullName>
    </submittedName>
</protein>
<sequence>MSLPSEAADMVTCPSTSTELPVVGLQSVKERRGEQRKEEGEEKESREKKKVRRRRGEQRKQEEADAVPSRQRVNPLGVDGTSSQDSSSKAGGETEVVQSVMKEPGELLQIDEGHDRQRVSSSLTHVDLRWQEDDCALRDDGAV</sequence>
<feature type="region of interest" description="Disordered" evidence="1">
    <location>
        <begin position="1"/>
        <end position="119"/>
    </location>
</feature>
<evidence type="ECO:0000256" key="1">
    <source>
        <dbReference type="SAM" id="MobiDB-lite"/>
    </source>
</evidence>
<evidence type="ECO:0000313" key="2">
    <source>
        <dbReference type="EMBL" id="CAB1429211.1"/>
    </source>
</evidence>
<gene>
    <name evidence="2" type="ORF">PLEPLA_LOCUS17186</name>
</gene>
<comment type="caution">
    <text evidence="2">The sequence shown here is derived from an EMBL/GenBank/DDBJ whole genome shotgun (WGS) entry which is preliminary data.</text>
</comment>
<name>A0A9N7YL00_PLEPL</name>
<dbReference type="Proteomes" id="UP001153269">
    <property type="component" value="Unassembled WGS sequence"/>
</dbReference>
<organism evidence="2 3">
    <name type="scientific">Pleuronectes platessa</name>
    <name type="common">European plaice</name>
    <dbReference type="NCBI Taxonomy" id="8262"/>
    <lineage>
        <taxon>Eukaryota</taxon>
        <taxon>Metazoa</taxon>
        <taxon>Chordata</taxon>
        <taxon>Craniata</taxon>
        <taxon>Vertebrata</taxon>
        <taxon>Euteleostomi</taxon>
        <taxon>Actinopterygii</taxon>
        <taxon>Neopterygii</taxon>
        <taxon>Teleostei</taxon>
        <taxon>Neoteleostei</taxon>
        <taxon>Acanthomorphata</taxon>
        <taxon>Carangaria</taxon>
        <taxon>Pleuronectiformes</taxon>
        <taxon>Pleuronectoidei</taxon>
        <taxon>Pleuronectidae</taxon>
        <taxon>Pleuronectes</taxon>
    </lineage>
</organism>
<proteinExistence type="predicted"/>
<keyword evidence="3" id="KW-1185">Reference proteome</keyword>
<reference evidence="2" key="1">
    <citation type="submission" date="2020-03" db="EMBL/GenBank/DDBJ databases">
        <authorList>
            <person name="Weist P."/>
        </authorList>
    </citation>
    <scope>NUCLEOTIDE SEQUENCE</scope>
</reference>